<dbReference type="EMBL" id="JACXVP010000006">
    <property type="protein sequence ID" value="KAG5599435.1"/>
    <property type="molecule type" value="Genomic_DNA"/>
</dbReference>
<evidence type="ECO:0000313" key="2">
    <source>
        <dbReference type="Proteomes" id="UP000824120"/>
    </source>
</evidence>
<reference evidence="1 2" key="1">
    <citation type="submission" date="2020-09" db="EMBL/GenBank/DDBJ databases">
        <title>De no assembly of potato wild relative species, Solanum commersonii.</title>
        <authorList>
            <person name="Cho K."/>
        </authorList>
    </citation>
    <scope>NUCLEOTIDE SEQUENCE [LARGE SCALE GENOMIC DNA]</scope>
    <source>
        <strain evidence="1">LZ3.2</strain>
        <tissue evidence="1">Leaf</tissue>
    </source>
</reference>
<proteinExistence type="predicted"/>
<keyword evidence="2" id="KW-1185">Reference proteome</keyword>
<dbReference type="Proteomes" id="UP000824120">
    <property type="component" value="Chromosome 6"/>
</dbReference>
<gene>
    <name evidence="1" type="ORF">H5410_030805</name>
</gene>
<accession>A0A9J5YFB6</accession>
<dbReference type="AlphaFoldDB" id="A0A9J5YFB6"/>
<protein>
    <submittedName>
        <fullName evidence="1">Uncharacterized protein</fullName>
    </submittedName>
</protein>
<comment type="caution">
    <text evidence="1">The sequence shown here is derived from an EMBL/GenBank/DDBJ whole genome shotgun (WGS) entry which is preliminary data.</text>
</comment>
<evidence type="ECO:0000313" key="1">
    <source>
        <dbReference type="EMBL" id="KAG5599435.1"/>
    </source>
</evidence>
<organism evidence="1 2">
    <name type="scientific">Solanum commersonii</name>
    <name type="common">Commerson's wild potato</name>
    <name type="synonym">Commerson's nightshade</name>
    <dbReference type="NCBI Taxonomy" id="4109"/>
    <lineage>
        <taxon>Eukaryota</taxon>
        <taxon>Viridiplantae</taxon>
        <taxon>Streptophyta</taxon>
        <taxon>Embryophyta</taxon>
        <taxon>Tracheophyta</taxon>
        <taxon>Spermatophyta</taxon>
        <taxon>Magnoliopsida</taxon>
        <taxon>eudicotyledons</taxon>
        <taxon>Gunneridae</taxon>
        <taxon>Pentapetalae</taxon>
        <taxon>asterids</taxon>
        <taxon>lamiids</taxon>
        <taxon>Solanales</taxon>
        <taxon>Solanaceae</taxon>
        <taxon>Solanoideae</taxon>
        <taxon>Solaneae</taxon>
        <taxon>Solanum</taxon>
    </lineage>
</organism>
<sequence length="180" mass="20707">MPLHVGLSEMESNDISRVMAERKKNEEVERVKAKWGYKSVKKSPVKKVNVVKRAHVKPKPIKGPVPYIQKPVEENVLTREEHIKEIEKKKMLNGRVFDPEILIEFGLSTLFYSISLQSWDQLFEAPAPYLHEPEVHEFYYKIELVSDGGIKTTVRRVKVSLNEEILGVISSVPVEGIWSI</sequence>
<name>A0A9J5YFB6_SOLCO</name>